<dbReference type="PANTHER" id="PTHR47331:SF4">
    <property type="entry name" value="PEPTIDASE S1 DOMAIN-CONTAINING PROTEIN"/>
    <property type="match status" value="1"/>
</dbReference>
<organism evidence="2 3">
    <name type="scientific">Petrolisthes manimaculis</name>
    <dbReference type="NCBI Taxonomy" id="1843537"/>
    <lineage>
        <taxon>Eukaryota</taxon>
        <taxon>Metazoa</taxon>
        <taxon>Ecdysozoa</taxon>
        <taxon>Arthropoda</taxon>
        <taxon>Crustacea</taxon>
        <taxon>Multicrustacea</taxon>
        <taxon>Malacostraca</taxon>
        <taxon>Eumalacostraca</taxon>
        <taxon>Eucarida</taxon>
        <taxon>Decapoda</taxon>
        <taxon>Pleocyemata</taxon>
        <taxon>Anomura</taxon>
        <taxon>Galatheoidea</taxon>
        <taxon>Porcellanidae</taxon>
        <taxon>Petrolisthes</taxon>
    </lineage>
</organism>
<sequence>MPPGTGYQEARQLLQRKYGDQERIATAYIDRILNWTNLKVDDVEGMKKYSVMLLSCKNAMTGISPKGREIEHPKLIEKLPVFMQDRWRRIADNIAEKDYRSVAFSDLVDFVESESRILSNPLFGRHLTGPQPRKTEEKQRYFPKEKEQR</sequence>
<evidence type="ECO:0000256" key="1">
    <source>
        <dbReference type="SAM" id="MobiDB-lite"/>
    </source>
</evidence>
<keyword evidence="3" id="KW-1185">Reference proteome</keyword>
<dbReference type="AlphaFoldDB" id="A0AAE1QHY7"/>
<proteinExistence type="predicted"/>
<feature type="compositionally biased region" description="Basic and acidic residues" evidence="1">
    <location>
        <begin position="133"/>
        <end position="149"/>
    </location>
</feature>
<evidence type="ECO:0000313" key="3">
    <source>
        <dbReference type="Proteomes" id="UP001292094"/>
    </source>
</evidence>
<dbReference type="Proteomes" id="UP001292094">
    <property type="component" value="Unassembled WGS sequence"/>
</dbReference>
<accession>A0AAE1QHY7</accession>
<gene>
    <name evidence="2" type="ORF">Pmani_002491</name>
</gene>
<dbReference type="PANTHER" id="PTHR47331">
    <property type="entry name" value="PHD-TYPE DOMAIN-CONTAINING PROTEIN"/>
    <property type="match status" value="1"/>
</dbReference>
<feature type="region of interest" description="Disordered" evidence="1">
    <location>
        <begin position="122"/>
        <end position="149"/>
    </location>
</feature>
<comment type="caution">
    <text evidence="2">The sequence shown here is derived from an EMBL/GenBank/DDBJ whole genome shotgun (WGS) entry which is preliminary data.</text>
</comment>
<reference evidence="2" key="1">
    <citation type="submission" date="2023-11" db="EMBL/GenBank/DDBJ databases">
        <title>Genome assemblies of two species of porcelain crab, Petrolisthes cinctipes and Petrolisthes manimaculis (Anomura: Porcellanidae).</title>
        <authorList>
            <person name="Angst P."/>
        </authorList>
    </citation>
    <scope>NUCLEOTIDE SEQUENCE</scope>
    <source>
        <strain evidence="2">PB745_02</strain>
        <tissue evidence="2">Gill</tissue>
    </source>
</reference>
<name>A0AAE1QHY7_9EUCA</name>
<dbReference type="EMBL" id="JAWZYT010000177">
    <property type="protein sequence ID" value="KAK4327045.1"/>
    <property type="molecule type" value="Genomic_DNA"/>
</dbReference>
<evidence type="ECO:0000313" key="2">
    <source>
        <dbReference type="EMBL" id="KAK4327045.1"/>
    </source>
</evidence>
<protein>
    <submittedName>
        <fullName evidence="2">Uncharacterized protein</fullName>
    </submittedName>
</protein>